<proteinExistence type="predicted"/>
<evidence type="ECO:0000256" key="3">
    <source>
        <dbReference type="ARBA" id="ARBA00023163"/>
    </source>
</evidence>
<dbReference type="PANTHER" id="PTHR33204">
    <property type="entry name" value="TRANSCRIPTIONAL REGULATOR, MARR FAMILY"/>
    <property type="match status" value="1"/>
</dbReference>
<dbReference type="Proteomes" id="UP001589774">
    <property type="component" value="Unassembled WGS sequence"/>
</dbReference>
<dbReference type="InterPro" id="IPR036388">
    <property type="entry name" value="WH-like_DNA-bd_sf"/>
</dbReference>
<comment type="caution">
    <text evidence="5">The sequence shown here is derived from an EMBL/GenBank/DDBJ whole genome shotgun (WGS) entry which is preliminary data.</text>
</comment>
<dbReference type="PROSITE" id="PS51118">
    <property type="entry name" value="HTH_HXLR"/>
    <property type="match status" value="1"/>
</dbReference>
<feature type="domain" description="HTH hxlR-type" evidence="4">
    <location>
        <begin position="52"/>
        <end position="151"/>
    </location>
</feature>
<gene>
    <name evidence="5" type="ORF">ACFFI0_01705</name>
</gene>
<dbReference type="PANTHER" id="PTHR33204:SF18">
    <property type="entry name" value="TRANSCRIPTIONAL REGULATORY PROTEIN"/>
    <property type="match status" value="1"/>
</dbReference>
<keyword evidence="3" id="KW-0804">Transcription</keyword>
<dbReference type="Gene3D" id="1.10.10.10">
    <property type="entry name" value="Winged helix-like DNA-binding domain superfamily/Winged helix DNA-binding domain"/>
    <property type="match status" value="1"/>
</dbReference>
<name>A0ABV6HDN5_9SPHI</name>
<dbReference type="EMBL" id="JBHLWO010000001">
    <property type="protein sequence ID" value="MFC0316997.1"/>
    <property type="molecule type" value="Genomic_DNA"/>
</dbReference>
<keyword evidence="2" id="KW-0238">DNA-binding</keyword>
<evidence type="ECO:0000256" key="1">
    <source>
        <dbReference type="ARBA" id="ARBA00023015"/>
    </source>
</evidence>
<reference evidence="5 6" key="1">
    <citation type="submission" date="2024-09" db="EMBL/GenBank/DDBJ databases">
        <authorList>
            <person name="Sun Q."/>
            <person name="Mori K."/>
        </authorList>
    </citation>
    <scope>NUCLEOTIDE SEQUENCE [LARGE SCALE GENOMIC DNA]</scope>
    <source>
        <strain evidence="5 6">CCM 7765</strain>
    </source>
</reference>
<organism evidence="5 6">
    <name type="scientific">Olivibacter oleidegradans</name>
    <dbReference type="NCBI Taxonomy" id="760123"/>
    <lineage>
        <taxon>Bacteria</taxon>
        <taxon>Pseudomonadati</taxon>
        <taxon>Bacteroidota</taxon>
        <taxon>Sphingobacteriia</taxon>
        <taxon>Sphingobacteriales</taxon>
        <taxon>Sphingobacteriaceae</taxon>
        <taxon>Olivibacter</taxon>
    </lineage>
</organism>
<evidence type="ECO:0000256" key="2">
    <source>
        <dbReference type="ARBA" id="ARBA00023125"/>
    </source>
</evidence>
<dbReference type="SUPFAM" id="SSF46785">
    <property type="entry name" value="Winged helix' DNA-binding domain"/>
    <property type="match status" value="1"/>
</dbReference>
<evidence type="ECO:0000313" key="6">
    <source>
        <dbReference type="Proteomes" id="UP001589774"/>
    </source>
</evidence>
<evidence type="ECO:0000259" key="4">
    <source>
        <dbReference type="PROSITE" id="PS51118"/>
    </source>
</evidence>
<dbReference type="Pfam" id="PF01638">
    <property type="entry name" value="HxlR"/>
    <property type="match status" value="1"/>
</dbReference>
<keyword evidence="1" id="KW-0805">Transcription regulation</keyword>
<dbReference type="InterPro" id="IPR036390">
    <property type="entry name" value="WH_DNA-bd_sf"/>
</dbReference>
<evidence type="ECO:0000313" key="5">
    <source>
        <dbReference type="EMBL" id="MFC0316997.1"/>
    </source>
</evidence>
<sequence length="158" mass="18058">MIKRRLQKYGEVLGNTITHPKVSKDYQDYTMATPRKELSTNSENRQTLAEACDVNDVLASISLRWKMQLLYCINEGIAQFTALKKNFPTLSDQILGKRLKELKEESLITASDIPDTTPPQIRYTTTEKGRELLAIILDLHHWGLKWKTVGNNYCTANS</sequence>
<accession>A0ABV6HDN5</accession>
<protein>
    <submittedName>
        <fullName evidence="5">Winged helix-turn-helix transcriptional regulator</fullName>
    </submittedName>
</protein>
<dbReference type="RefSeq" id="WP_013664200.1">
    <property type="nucleotide sequence ID" value="NZ_JBHLWO010000001.1"/>
</dbReference>
<dbReference type="InterPro" id="IPR002577">
    <property type="entry name" value="HTH_HxlR"/>
</dbReference>
<keyword evidence="6" id="KW-1185">Reference proteome</keyword>